<dbReference type="KEGG" id="tper:IWA51_04410"/>
<dbReference type="InterPro" id="IPR000620">
    <property type="entry name" value="EamA_dom"/>
</dbReference>
<feature type="transmembrane region" description="Helical" evidence="5">
    <location>
        <begin position="73"/>
        <end position="92"/>
    </location>
</feature>
<keyword evidence="4 5" id="KW-0472">Membrane</keyword>
<evidence type="ECO:0000313" key="7">
    <source>
        <dbReference type="EMBL" id="QQA01855.1"/>
    </source>
</evidence>
<dbReference type="PANTHER" id="PTHR22911">
    <property type="entry name" value="ACYL-MALONYL CONDENSING ENZYME-RELATED"/>
    <property type="match status" value="1"/>
</dbReference>
<feature type="transmembrane region" description="Helical" evidence="5">
    <location>
        <begin position="271"/>
        <end position="289"/>
    </location>
</feature>
<proteinExistence type="predicted"/>
<dbReference type="AlphaFoldDB" id="A0A7T3V6D2"/>
<comment type="subcellular location">
    <subcellularLocation>
        <location evidence="1">Membrane</location>
        <topology evidence="1">Multi-pass membrane protein</topology>
    </subcellularLocation>
</comment>
<gene>
    <name evidence="7" type="ORF">IWA51_04410</name>
</gene>
<feature type="transmembrane region" description="Helical" evidence="5">
    <location>
        <begin position="185"/>
        <end position="203"/>
    </location>
</feature>
<accession>A0A7T3V6D2</accession>
<sequence>MEQDYNLKRGIFFILLSASGFATMGMLVRAAGDIPFIQKTLFRNLIAFLIAFSALIVKARYDRTVLQIPKGSLKFLILRSALGSIGIFGNFYALDRMNISDAAMLNKMSPFFSVLASMFILGEKPTFVSVLSLIAAFSGSLLVIKPSFDFTKFFPALVGFAGGIGAGIAYTFVRKLHSYKVNGNLIIAFFSAFSCLLAVPYMIFNYTPMTTKQLLLLLGAGVAAACGQIGVTGAYFNAPASKISIYEYTQIIFSAILGFLAFGQIPDATSIIGYTIIIGSAAAVFFYNSHKQKTQAHLS</sequence>
<feature type="transmembrane region" description="Helical" evidence="5">
    <location>
        <begin position="215"/>
        <end position="236"/>
    </location>
</feature>
<feature type="domain" description="EamA" evidence="6">
    <location>
        <begin position="9"/>
        <end position="144"/>
    </location>
</feature>
<dbReference type="Proteomes" id="UP000595224">
    <property type="component" value="Chromosome"/>
</dbReference>
<dbReference type="PANTHER" id="PTHR22911:SF6">
    <property type="entry name" value="SOLUTE CARRIER FAMILY 35 MEMBER G1"/>
    <property type="match status" value="1"/>
</dbReference>
<dbReference type="Pfam" id="PF00892">
    <property type="entry name" value="EamA"/>
    <property type="match status" value="1"/>
</dbReference>
<keyword evidence="2 5" id="KW-0812">Transmembrane</keyword>
<feature type="transmembrane region" description="Helical" evidence="5">
    <location>
        <begin position="248"/>
        <end position="265"/>
    </location>
</feature>
<evidence type="ECO:0000256" key="2">
    <source>
        <dbReference type="ARBA" id="ARBA00022692"/>
    </source>
</evidence>
<dbReference type="InterPro" id="IPR037185">
    <property type="entry name" value="EmrE-like"/>
</dbReference>
<organism evidence="7 8">
    <name type="scientific">Treponema peruense</name>
    <dbReference type="NCBI Taxonomy" id="2787628"/>
    <lineage>
        <taxon>Bacteria</taxon>
        <taxon>Pseudomonadati</taxon>
        <taxon>Spirochaetota</taxon>
        <taxon>Spirochaetia</taxon>
        <taxon>Spirochaetales</taxon>
        <taxon>Treponemataceae</taxon>
        <taxon>Treponema</taxon>
    </lineage>
</organism>
<evidence type="ECO:0000256" key="3">
    <source>
        <dbReference type="ARBA" id="ARBA00022989"/>
    </source>
</evidence>
<name>A0A7T3V6D2_9SPIR</name>
<dbReference type="GO" id="GO:0016020">
    <property type="term" value="C:membrane"/>
    <property type="evidence" value="ECO:0007669"/>
    <property type="project" value="UniProtKB-SubCell"/>
</dbReference>
<keyword evidence="3 5" id="KW-1133">Transmembrane helix</keyword>
<protein>
    <submittedName>
        <fullName evidence="7">DMT family transporter</fullName>
    </submittedName>
</protein>
<evidence type="ECO:0000256" key="5">
    <source>
        <dbReference type="SAM" id="Phobius"/>
    </source>
</evidence>
<feature type="transmembrane region" description="Helical" evidence="5">
    <location>
        <begin position="40"/>
        <end position="61"/>
    </location>
</feature>
<evidence type="ECO:0000259" key="6">
    <source>
        <dbReference type="Pfam" id="PF00892"/>
    </source>
</evidence>
<evidence type="ECO:0000313" key="8">
    <source>
        <dbReference type="Proteomes" id="UP000595224"/>
    </source>
</evidence>
<feature type="transmembrane region" description="Helical" evidence="5">
    <location>
        <begin position="154"/>
        <end position="173"/>
    </location>
</feature>
<evidence type="ECO:0000256" key="1">
    <source>
        <dbReference type="ARBA" id="ARBA00004141"/>
    </source>
</evidence>
<dbReference type="SUPFAM" id="SSF103481">
    <property type="entry name" value="Multidrug resistance efflux transporter EmrE"/>
    <property type="match status" value="2"/>
</dbReference>
<keyword evidence="8" id="KW-1185">Reference proteome</keyword>
<dbReference type="EMBL" id="CP064936">
    <property type="protein sequence ID" value="QQA01855.1"/>
    <property type="molecule type" value="Genomic_DNA"/>
</dbReference>
<dbReference type="RefSeq" id="WP_198443384.1">
    <property type="nucleotide sequence ID" value="NZ_CBCSHE010000002.1"/>
</dbReference>
<reference evidence="7 8" key="1">
    <citation type="submission" date="2020-11" db="EMBL/GenBank/DDBJ databases">
        <title>Treponema Peruensis nv. sp., first commensal Treponema isolated from human feces.</title>
        <authorList>
            <person name="Belkhou C."/>
            <person name="Raes J."/>
        </authorList>
    </citation>
    <scope>NUCLEOTIDE SEQUENCE [LARGE SCALE GENOMIC DNA]</scope>
    <source>
        <strain evidence="7 8">RCC2812</strain>
    </source>
</reference>
<evidence type="ECO:0000256" key="4">
    <source>
        <dbReference type="ARBA" id="ARBA00023136"/>
    </source>
</evidence>